<evidence type="ECO:0000256" key="1">
    <source>
        <dbReference type="ARBA" id="ARBA00007228"/>
    </source>
</evidence>
<accession>A0A7C7ZDJ8</accession>
<dbReference type="InterPro" id="IPR029026">
    <property type="entry name" value="tRNA_m1G_MTases_N"/>
</dbReference>
<evidence type="ECO:0000256" key="3">
    <source>
        <dbReference type="ARBA" id="ARBA00022679"/>
    </source>
</evidence>
<sequence>MFTEGERPGSIRNSGGLTLLRAARSRPVATIVLVEPQHPGNVGAVARVMANFGCRELLLVGGCEIDDDAMARAKAGRPLLESARRVGSLAEALADAPLSVATSGIVPEGDSRWQREPHSVRELPDLLDGREPVLVFGRENHGLDRTELALCDLTVQVPTSPEHPVLNLSHAVGILLYELFSRGVFQRPYRPDIIPRREVDLLVERIMEAVRASRFAERRLPRAETTLRRILVRGEIDEWDYETLMGMFKELRPLRRRT</sequence>
<evidence type="ECO:0000313" key="7">
    <source>
        <dbReference type="Proteomes" id="UP000589516"/>
    </source>
</evidence>
<dbReference type="GO" id="GO:0003723">
    <property type="term" value="F:RNA binding"/>
    <property type="evidence" value="ECO:0007669"/>
    <property type="project" value="InterPro"/>
</dbReference>
<dbReference type="InterPro" id="IPR004384">
    <property type="entry name" value="RNA_MeTrfase_TrmJ/LasT"/>
</dbReference>
<dbReference type="PANTHER" id="PTHR42786">
    <property type="entry name" value="TRNA/RRNA METHYLTRANSFERASE"/>
    <property type="match status" value="1"/>
</dbReference>
<evidence type="ECO:0000313" key="6">
    <source>
        <dbReference type="EMBL" id="HIG63579.1"/>
    </source>
</evidence>
<dbReference type="PANTHER" id="PTHR42786:SF2">
    <property type="entry name" value="TRNA (CYTIDINE_URIDINE-2'-O-)-METHYLTRANSFERASE TRMJ"/>
    <property type="match status" value="1"/>
</dbReference>
<feature type="domain" description="tRNA/rRNA methyltransferase SpoU type" evidence="5">
    <location>
        <begin position="30"/>
        <end position="177"/>
    </location>
</feature>
<evidence type="ECO:0000259" key="5">
    <source>
        <dbReference type="Pfam" id="PF00588"/>
    </source>
</evidence>
<dbReference type="PIRSF" id="PIRSF004808">
    <property type="entry name" value="LasT"/>
    <property type="match status" value="1"/>
</dbReference>
<protein>
    <submittedName>
        <fullName evidence="6">RNA methyltransferase</fullName>
    </submittedName>
</protein>
<proteinExistence type="inferred from homology"/>
<dbReference type="Proteomes" id="UP000589516">
    <property type="component" value="Unassembled WGS sequence"/>
</dbReference>
<dbReference type="SUPFAM" id="SSF75217">
    <property type="entry name" value="alpha/beta knot"/>
    <property type="match status" value="1"/>
</dbReference>
<keyword evidence="3 6" id="KW-0808">Transferase</keyword>
<dbReference type="GO" id="GO:0008173">
    <property type="term" value="F:RNA methyltransferase activity"/>
    <property type="evidence" value="ECO:0007669"/>
    <property type="project" value="InterPro"/>
</dbReference>
<dbReference type="AlphaFoldDB" id="A0A7C7ZDJ8"/>
<comment type="similarity">
    <text evidence="1">Belongs to the class IV-like SAM-binding methyltransferase superfamily. RNA methyltransferase TrmH family.</text>
</comment>
<dbReference type="GO" id="GO:0002128">
    <property type="term" value="P:tRNA nucleoside ribose methylation"/>
    <property type="evidence" value="ECO:0007669"/>
    <property type="project" value="TreeGrafter"/>
</dbReference>
<dbReference type="Pfam" id="PF00588">
    <property type="entry name" value="SpoU_methylase"/>
    <property type="match status" value="1"/>
</dbReference>
<reference evidence="7" key="1">
    <citation type="journal article" date="2019" name="bioRxiv">
        <title>Genome diversification in globally distributed novel marine Proteobacteria is linked to environmental adaptation.</title>
        <authorList>
            <person name="Zhou Z."/>
            <person name="Tran P.Q."/>
            <person name="Kieft K."/>
            <person name="Anantharaman K."/>
        </authorList>
    </citation>
    <scope>NUCLEOTIDE SEQUENCE [LARGE SCALE GENOMIC DNA]</scope>
</reference>
<dbReference type="Gene3D" id="3.40.1280.10">
    <property type="match status" value="1"/>
</dbReference>
<evidence type="ECO:0000256" key="4">
    <source>
        <dbReference type="ARBA" id="ARBA00022691"/>
    </source>
</evidence>
<dbReference type="InterPro" id="IPR029028">
    <property type="entry name" value="Alpha/beta_knot_MTases"/>
</dbReference>
<dbReference type="InterPro" id="IPR001537">
    <property type="entry name" value="SpoU_MeTrfase"/>
</dbReference>
<organism evidence="6 7">
    <name type="scientific">Marine Group III euryarchaeote</name>
    <dbReference type="NCBI Taxonomy" id="2173149"/>
    <lineage>
        <taxon>Archaea</taxon>
        <taxon>Methanobacteriati</taxon>
        <taxon>Thermoplasmatota</taxon>
        <taxon>Thermoplasmata</taxon>
        <taxon>Candidatus Thermoprofundales</taxon>
    </lineage>
</organism>
<name>A0A7C7ZDJ8_9ARCH</name>
<dbReference type="CDD" id="cd18093">
    <property type="entry name" value="SpoU-like_TrmJ"/>
    <property type="match status" value="1"/>
</dbReference>
<dbReference type="GO" id="GO:0005829">
    <property type="term" value="C:cytosol"/>
    <property type="evidence" value="ECO:0007669"/>
    <property type="project" value="TreeGrafter"/>
</dbReference>
<keyword evidence="2 6" id="KW-0489">Methyltransferase</keyword>
<evidence type="ECO:0000256" key="2">
    <source>
        <dbReference type="ARBA" id="ARBA00022603"/>
    </source>
</evidence>
<comment type="caution">
    <text evidence="6">The sequence shown here is derived from an EMBL/GenBank/DDBJ whole genome shotgun (WGS) entry which is preliminary data.</text>
</comment>
<gene>
    <name evidence="6" type="ORF">EYQ16_03565</name>
</gene>
<dbReference type="EMBL" id="DUAV01000022">
    <property type="protein sequence ID" value="HIG63579.1"/>
    <property type="molecule type" value="Genomic_DNA"/>
</dbReference>
<keyword evidence="4" id="KW-0949">S-adenosyl-L-methionine</keyword>